<evidence type="ECO:0000313" key="11">
    <source>
        <dbReference type="EMBL" id="MBK1779788.1"/>
    </source>
</evidence>
<evidence type="ECO:0000256" key="8">
    <source>
        <dbReference type="SAM" id="Coils"/>
    </source>
</evidence>
<evidence type="ECO:0000256" key="4">
    <source>
        <dbReference type="ARBA" id="ARBA00022840"/>
    </source>
</evidence>
<organism evidence="11 12">
    <name type="scientific">Advenella mandrilli</name>
    <dbReference type="NCBI Taxonomy" id="2800330"/>
    <lineage>
        <taxon>Bacteria</taxon>
        <taxon>Pseudomonadati</taxon>
        <taxon>Pseudomonadota</taxon>
        <taxon>Betaproteobacteria</taxon>
        <taxon>Burkholderiales</taxon>
        <taxon>Alcaligenaceae</taxon>
    </lineage>
</organism>
<protein>
    <recommendedName>
        <fullName evidence="6">DNA 5'-3' helicase</fullName>
        <ecNumber evidence="6">5.6.2.3</ecNumber>
    </recommendedName>
</protein>
<evidence type="ECO:0000313" key="12">
    <source>
        <dbReference type="Proteomes" id="UP000635316"/>
    </source>
</evidence>
<sequence>MRVLDFEISDWFLQEGPFAGAIPGYKVRDAQIQLAQAIDETIQAKSVLVAEAGTGTGKTWAYLVPAFLSGGKVIVSTGTRTLQDQLYTKDVPRLKKIMALPVHVALLKGRSNYVCHYHLDRMEQDDRSLRSKEEVVQLRYIRQFADRSHSGDKTDCAKVPEDADIWGRATSTRENCLNQDCPFVKDCFMLKARRNAQEADVVVINHALFFADLVLKEEGIADLLPAADTVIFDEAHQLPDTATRFLGDTVATSQIMDFLKVTEVACLSQARDSARWSEICKKVEYYVKDLRLVAAGIDKLPGKKATYEQIPELDKFNEALANMEDELDKLVRMLVAVQERHPDLMAAAKSGTELRAKIYRWSHAALPEVEPDSAEENEEPENETSADTSKKNRQQDILVRWVEFGLHHLRLNSAPLSVHTFARYKKPEQAWVFTSATLSVYKDFSHFTRQLGLHNARTERWESPFNYKDKALLYVPNHLPETQSPDFAQAFVDTLLPLIKATPGGVLVLCTTLRAVDYFAHLLIKAFDKEDVDRPVMKQGESTRGQLIQRFRQHANAVLVGSASFWEGVDFPGDILTLVAIDKLPFAPPDDPVLEARIKACRQEGGNPFFEYQIPGAAIALKQGAGRLIRTESDWGVLMVGDRRLVEKPYGKLLWRGLPSFSRTRYLEEAVSFFDKSEPPVDEANQT</sequence>
<dbReference type="GO" id="GO:0004386">
    <property type="term" value="F:helicase activity"/>
    <property type="evidence" value="ECO:0007669"/>
    <property type="project" value="UniProtKB-KW"/>
</dbReference>
<dbReference type="Proteomes" id="UP000635316">
    <property type="component" value="Unassembled WGS sequence"/>
</dbReference>
<dbReference type="Pfam" id="PF13307">
    <property type="entry name" value="Helicase_C_2"/>
    <property type="match status" value="1"/>
</dbReference>
<gene>
    <name evidence="11" type="ORF">JHL22_01000</name>
</gene>
<evidence type="ECO:0000259" key="10">
    <source>
        <dbReference type="PROSITE" id="PS51193"/>
    </source>
</evidence>
<comment type="similarity">
    <text evidence="5">Belongs to the helicase family. DinG subfamily.</text>
</comment>
<evidence type="ECO:0000256" key="3">
    <source>
        <dbReference type="ARBA" id="ARBA00022801"/>
    </source>
</evidence>
<dbReference type="RefSeq" id="WP_200232836.1">
    <property type="nucleotide sequence ID" value="NZ_JAENGP010000001.1"/>
</dbReference>
<keyword evidence="3" id="KW-0378">Hydrolase</keyword>
<evidence type="ECO:0000256" key="9">
    <source>
        <dbReference type="SAM" id="MobiDB-lite"/>
    </source>
</evidence>
<dbReference type="SUPFAM" id="SSF52540">
    <property type="entry name" value="P-loop containing nucleoside triphosphate hydrolases"/>
    <property type="match status" value="2"/>
</dbReference>
<comment type="caution">
    <text evidence="11">The sequence shown here is derived from an EMBL/GenBank/DDBJ whole genome shotgun (WGS) entry which is preliminary data.</text>
</comment>
<keyword evidence="2" id="KW-0547">Nucleotide-binding</keyword>
<feature type="domain" description="Helicase ATP-binding" evidence="10">
    <location>
        <begin position="17"/>
        <end position="290"/>
    </location>
</feature>
<dbReference type="Pfam" id="PF00270">
    <property type="entry name" value="DEAD"/>
    <property type="match status" value="1"/>
</dbReference>
<keyword evidence="11" id="KW-0347">Helicase</keyword>
<feature type="coiled-coil region" evidence="8">
    <location>
        <begin position="313"/>
        <end position="340"/>
    </location>
</feature>
<evidence type="ECO:0000256" key="2">
    <source>
        <dbReference type="ARBA" id="ARBA00022741"/>
    </source>
</evidence>
<dbReference type="Gene3D" id="3.40.50.300">
    <property type="entry name" value="P-loop containing nucleotide triphosphate hydrolases"/>
    <property type="match status" value="2"/>
</dbReference>
<evidence type="ECO:0000256" key="5">
    <source>
        <dbReference type="ARBA" id="ARBA00038058"/>
    </source>
</evidence>
<proteinExistence type="inferred from homology"/>
<keyword evidence="8" id="KW-0175">Coiled coil</keyword>
<accession>A0ABS1EA85</accession>
<reference evidence="11 12" key="1">
    <citation type="submission" date="2020-12" db="EMBL/GenBank/DDBJ databases">
        <authorList>
            <person name="Lu T."/>
            <person name="Wang Q."/>
            <person name="Han X."/>
        </authorList>
    </citation>
    <scope>NUCLEOTIDE SEQUENCE [LARGE SCALE GENOMIC DNA]</scope>
    <source>
        <strain evidence="11 12">WQ 585</strain>
    </source>
</reference>
<dbReference type="InterPro" id="IPR011545">
    <property type="entry name" value="DEAD/DEAH_box_helicase_dom"/>
</dbReference>
<dbReference type="EC" id="5.6.2.3" evidence="6"/>
<dbReference type="SMART" id="SM00487">
    <property type="entry name" value="DEXDc"/>
    <property type="match status" value="1"/>
</dbReference>
<keyword evidence="12" id="KW-1185">Reference proteome</keyword>
<dbReference type="PANTHER" id="PTHR11472">
    <property type="entry name" value="DNA REPAIR DEAD HELICASE RAD3/XP-D SUBFAMILY MEMBER"/>
    <property type="match status" value="1"/>
</dbReference>
<comment type="cofactor">
    <cofactor evidence="1">
        <name>[4Fe-4S] cluster</name>
        <dbReference type="ChEBI" id="CHEBI:49883"/>
    </cofactor>
</comment>
<name>A0ABS1EA85_9BURK</name>
<comment type="catalytic activity">
    <reaction evidence="7">
        <text>ATP + H2O = ADP + phosphate + H(+)</text>
        <dbReference type="Rhea" id="RHEA:13065"/>
        <dbReference type="ChEBI" id="CHEBI:15377"/>
        <dbReference type="ChEBI" id="CHEBI:15378"/>
        <dbReference type="ChEBI" id="CHEBI:30616"/>
        <dbReference type="ChEBI" id="CHEBI:43474"/>
        <dbReference type="ChEBI" id="CHEBI:456216"/>
        <dbReference type="EC" id="5.6.2.3"/>
    </reaction>
</comment>
<dbReference type="PROSITE" id="PS51193">
    <property type="entry name" value="HELICASE_ATP_BIND_2"/>
    <property type="match status" value="1"/>
</dbReference>
<evidence type="ECO:0000256" key="7">
    <source>
        <dbReference type="ARBA" id="ARBA00048954"/>
    </source>
</evidence>
<dbReference type="InterPro" id="IPR014001">
    <property type="entry name" value="Helicase_ATP-bd"/>
</dbReference>
<feature type="compositionally biased region" description="Acidic residues" evidence="9">
    <location>
        <begin position="369"/>
        <end position="384"/>
    </location>
</feature>
<dbReference type="InterPro" id="IPR014013">
    <property type="entry name" value="Helic_SF1/SF2_ATP-bd_DinG/Rad3"/>
</dbReference>
<dbReference type="EMBL" id="JAENGP010000001">
    <property type="protein sequence ID" value="MBK1779788.1"/>
    <property type="molecule type" value="Genomic_DNA"/>
</dbReference>
<keyword evidence="4" id="KW-0067">ATP-binding</keyword>
<dbReference type="InterPro" id="IPR006555">
    <property type="entry name" value="ATP-dep_Helicase_C"/>
</dbReference>
<dbReference type="PANTHER" id="PTHR11472:SF34">
    <property type="entry name" value="REGULATOR OF TELOMERE ELONGATION HELICASE 1"/>
    <property type="match status" value="1"/>
</dbReference>
<evidence type="ECO:0000256" key="6">
    <source>
        <dbReference type="ARBA" id="ARBA00044969"/>
    </source>
</evidence>
<dbReference type="InterPro" id="IPR045028">
    <property type="entry name" value="DinG/Rad3-like"/>
</dbReference>
<dbReference type="SMART" id="SM00491">
    <property type="entry name" value="HELICc2"/>
    <property type="match status" value="1"/>
</dbReference>
<evidence type="ECO:0000256" key="1">
    <source>
        <dbReference type="ARBA" id="ARBA00001966"/>
    </source>
</evidence>
<dbReference type="InterPro" id="IPR027417">
    <property type="entry name" value="P-loop_NTPase"/>
</dbReference>
<feature type="region of interest" description="Disordered" evidence="9">
    <location>
        <begin position="368"/>
        <end position="392"/>
    </location>
</feature>